<reference evidence="2 3" key="1">
    <citation type="journal article" date="2018" name="Front. Microbiol.">
        <title>Genome-Wide Analysis of Corynespora cassiicola Leaf Fall Disease Putative Effectors.</title>
        <authorList>
            <person name="Lopez D."/>
            <person name="Ribeiro S."/>
            <person name="Label P."/>
            <person name="Fumanal B."/>
            <person name="Venisse J.S."/>
            <person name="Kohler A."/>
            <person name="de Oliveira R.R."/>
            <person name="Labutti K."/>
            <person name="Lipzen A."/>
            <person name="Lail K."/>
            <person name="Bauer D."/>
            <person name="Ohm R.A."/>
            <person name="Barry K.W."/>
            <person name="Spatafora J."/>
            <person name="Grigoriev I.V."/>
            <person name="Martin F.M."/>
            <person name="Pujade-Renaud V."/>
        </authorList>
    </citation>
    <scope>NUCLEOTIDE SEQUENCE [LARGE SCALE GENOMIC DNA]</scope>
    <source>
        <strain evidence="2 3">Philippines</strain>
    </source>
</reference>
<dbReference type="AlphaFoldDB" id="A0A2T2P5M6"/>
<dbReference type="Proteomes" id="UP000240883">
    <property type="component" value="Unassembled WGS sequence"/>
</dbReference>
<protein>
    <submittedName>
        <fullName evidence="2">Uncharacterized protein</fullName>
    </submittedName>
</protein>
<proteinExistence type="predicted"/>
<sequence length="235" mass="26417">MHCRILDSKARLFFFFLWSPVAELLLAAAGCCCCYCLPLRRQPDGPPTSKPAGSEAHDRPPSLASPTRGRQHTTVDGRRPCCHGAMRRDEMIMLDAGRWAARPISGRPRASREASFPLFKHRTARDLSMATSLLTPNRSRAWRRCVASGFEKSWGAMLMPTMMMQGAVVSHVWRLVGVGLRWRWGAARHWRQAWRRLHPSGTFGFYLHLAASWLPVCLPVCARTPALGPKSRSTI</sequence>
<dbReference type="EMBL" id="KZ678129">
    <property type="protein sequence ID" value="PSN72796.1"/>
    <property type="molecule type" value="Genomic_DNA"/>
</dbReference>
<feature type="region of interest" description="Disordered" evidence="1">
    <location>
        <begin position="45"/>
        <end position="82"/>
    </location>
</feature>
<organism evidence="2 3">
    <name type="scientific">Corynespora cassiicola Philippines</name>
    <dbReference type="NCBI Taxonomy" id="1448308"/>
    <lineage>
        <taxon>Eukaryota</taxon>
        <taxon>Fungi</taxon>
        <taxon>Dikarya</taxon>
        <taxon>Ascomycota</taxon>
        <taxon>Pezizomycotina</taxon>
        <taxon>Dothideomycetes</taxon>
        <taxon>Pleosporomycetidae</taxon>
        <taxon>Pleosporales</taxon>
        <taxon>Corynesporascaceae</taxon>
        <taxon>Corynespora</taxon>
    </lineage>
</organism>
<evidence type="ECO:0000256" key="1">
    <source>
        <dbReference type="SAM" id="MobiDB-lite"/>
    </source>
</evidence>
<gene>
    <name evidence="2" type="ORF">BS50DRAFT_168775</name>
</gene>
<accession>A0A2T2P5M6</accession>
<name>A0A2T2P5M6_CORCC</name>
<evidence type="ECO:0000313" key="2">
    <source>
        <dbReference type="EMBL" id="PSN72796.1"/>
    </source>
</evidence>
<keyword evidence="3" id="KW-1185">Reference proteome</keyword>
<evidence type="ECO:0000313" key="3">
    <source>
        <dbReference type="Proteomes" id="UP000240883"/>
    </source>
</evidence>